<feature type="domain" description="Phosphotyrosine protein phosphatase I" evidence="10">
    <location>
        <begin position="1"/>
        <end position="137"/>
    </location>
</feature>
<dbReference type="PANTHER" id="PTHR11717:SF31">
    <property type="entry name" value="LOW MOLECULAR WEIGHT PROTEIN-TYROSINE-PHOSPHATASE ETP-RELATED"/>
    <property type="match status" value="1"/>
</dbReference>
<gene>
    <name evidence="11" type="ORF">DOS83_00890</name>
</gene>
<proteinExistence type="inferred from homology"/>
<dbReference type="InterPro" id="IPR017867">
    <property type="entry name" value="Tyr_phospatase_low_mol_wt"/>
</dbReference>
<evidence type="ECO:0000256" key="8">
    <source>
        <dbReference type="ARBA" id="ARBA00051722"/>
    </source>
</evidence>
<dbReference type="SUPFAM" id="SSF52788">
    <property type="entry name" value="Phosphotyrosine protein phosphatases I"/>
    <property type="match status" value="1"/>
</dbReference>
<feature type="active site" description="Nucleophile" evidence="9">
    <location>
        <position position="7"/>
    </location>
</feature>
<dbReference type="Pfam" id="PF01451">
    <property type="entry name" value="LMWPc"/>
    <property type="match status" value="1"/>
</dbReference>
<dbReference type="AlphaFoldDB" id="A0A3E0ISS6"/>
<evidence type="ECO:0000259" key="10">
    <source>
        <dbReference type="SMART" id="SM00226"/>
    </source>
</evidence>
<evidence type="ECO:0000256" key="7">
    <source>
        <dbReference type="ARBA" id="ARBA00041820"/>
    </source>
</evidence>
<dbReference type="PRINTS" id="PR00719">
    <property type="entry name" value="LMWPTPASE"/>
</dbReference>
<dbReference type="SMART" id="SM00226">
    <property type="entry name" value="LMWPc"/>
    <property type="match status" value="1"/>
</dbReference>
<dbReference type="Gene3D" id="3.40.50.2300">
    <property type="match status" value="1"/>
</dbReference>
<evidence type="ECO:0000256" key="5">
    <source>
        <dbReference type="ARBA" id="ARBA00037193"/>
    </source>
</evidence>
<evidence type="ECO:0000256" key="9">
    <source>
        <dbReference type="PIRSR" id="PIRSR617867-1"/>
    </source>
</evidence>
<dbReference type="EC" id="3.1.3.48" evidence="2"/>
<comment type="function">
    <text evidence="5">Dephosphorylates the phosphotyrosine-containing proteins.</text>
</comment>
<accession>A0A3E0ISS6</accession>
<sequence length="141" mass="15733">MRIIFVCTGNTCRSPMAEGIAKSVMPEHDIASRGIMAHQQQPLAQNTQRLLHQNGYPQKEHSEPLTEKDVNADIILTMTPDHTHLIRSIYGNDVNVQTLTSFVGSNGYVKDPFGGSIAVYEETFKQLKDLVLKLKDQIPEA</sequence>
<protein>
    <recommendedName>
        <fullName evidence="6">Low molecular weight protein-tyrosine-phosphatase PtpB</fullName>
        <ecNumber evidence="2">3.1.3.48</ecNumber>
    </recommendedName>
    <alternativeName>
        <fullName evidence="7">Phosphotyrosine phosphatase B</fullName>
    </alternativeName>
</protein>
<name>A0A3E0ISS6_9STAP</name>
<dbReference type="CDD" id="cd16344">
    <property type="entry name" value="LMWPAP"/>
    <property type="match status" value="1"/>
</dbReference>
<keyword evidence="4" id="KW-0904">Protein phosphatase</keyword>
<dbReference type="RefSeq" id="WP_116093528.1">
    <property type="nucleotide sequence ID" value="NZ_QKXQ01000042.1"/>
</dbReference>
<dbReference type="GO" id="GO:0004725">
    <property type="term" value="F:protein tyrosine phosphatase activity"/>
    <property type="evidence" value="ECO:0007669"/>
    <property type="project" value="UniProtKB-EC"/>
</dbReference>
<comment type="similarity">
    <text evidence="1">Belongs to the low molecular weight phosphotyrosine protein phosphatase family.</text>
</comment>
<evidence type="ECO:0000256" key="4">
    <source>
        <dbReference type="ARBA" id="ARBA00022912"/>
    </source>
</evidence>
<evidence type="ECO:0000256" key="2">
    <source>
        <dbReference type="ARBA" id="ARBA00013064"/>
    </source>
</evidence>
<evidence type="ECO:0000256" key="6">
    <source>
        <dbReference type="ARBA" id="ARBA00040312"/>
    </source>
</evidence>
<evidence type="ECO:0000256" key="1">
    <source>
        <dbReference type="ARBA" id="ARBA00011063"/>
    </source>
</evidence>
<dbReference type="InterPro" id="IPR036196">
    <property type="entry name" value="Ptyr_pPase_sf"/>
</dbReference>
<evidence type="ECO:0000313" key="11">
    <source>
        <dbReference type="EMBL" id="REI00779.1"/>
    </source>
</evidence>
<feature type="active site" description="Nucleophile" evidence="9">
    <location>
        <position position="13"/>
    </location>
</feature>
<feature type="active site" description="Proton donor" evidence="9">
    <location>
        <position position="111"/>
    </location>
</feature>
<dbReference type="InterPro" id="IPR023485">
    <property type="entry name" value="Ptyr_pPase"/>
</dbReference>
<keyword evidence="3" id="KW-0378">Hydrolase</keyword>
<evidence type="ECO:0000256" key="3">
    <source>
        <dbReference type="ARBA" id="ARBA00022801"/>
    </source>
</evidence>
<dbReference type="PANTHER" id="PTHR11717">
    <property type="entry name" value="LOW MOLECULAR WEIGHT PROTEIN TYROSINE PHOSPHATASE"/>
    <property type="match status" value="1"/>
</dbReference>
<reference evidence="11 12" key="1">
    <citation type="journal article" date="2018" name="Vet. Microbiol.">
        <title>Characterisation of Staphylococcus felis isolated from cats using whole genome sequencing.</title>
        <authorList>
            <person name="Worthing K."/>
            <person name="Pang S."/>
            <person name="Trott D.J."/>
            <person name="Abraham S."/>
            <person name="Coombs G.W."/>
            <person name="Jordan D."/>
            <person name="McIntyre L."/>
            <person name="Davies M.R."/>
            <person name="Norris J."/>
        </authorList>
    </citation>
    <scope>NUCLEOTIDE SEQUENCE [LARGE SCALE GENOMIC DNA]</scope>
    <source>
        <strain evidence="11 12">F9</strain>
    </source>
</reference>
<organism evidence="11 12">
    <name type="scientific">Staphylococcus felis</name>
    <dbReference type="NCBI Taxonomy" id="46127"/>
    <lineage>
        <taxon>Bacteria</taxon>
        <taxon>Bacillati</taxon>
        <taxon>Bacillota</taxon>
        <taxon>Bacilli</taxon>
        <taxon>Bacillales</taxon>
        <taxon>Staphylococcaceae</taxon>
        <taxon>Staphylococcus</taxon>
    </lineage>
</organism>
<comment type="catalytic activity">
    <reaction evidence="8">
        <text>O-phospho-L-tyrosyl-[protein] + H2O = L-tyrosyl-[protein] + phosphate</text>
        <dbReference type="Rhea" id="RHEA:10684"/>
        <dbReference type="Rhea" id="RHEA-COMP:10136"/>
        <dbReference type="Rhea" id="RHEA-COMP:20101"/>
        <dbReference type="ChEBI" id="CHEBI:15377"/>
        <dbReference type="ChEBI" id="CHEBI:43474"/>
        <dbReference type="ChEBI" id="CHEBI:46858"/>
        <dbReference type="ChEBI" id="CHEBI:61978"/>
        <dbReference type="EC" id="3.1.3.48"/>
    </reaction>
</comment>
<dbReference type="Proteomes" id="UP000256562">
    <property type="component" value="Unassembled WGS sequence"/>
</dbReference>
<evidence type="ECO:0000313" key="12">
    <source>
        <dbReference type="Proteomes" id="UP000256562"/>
    </source>
</evidence>
<dbReference type="OrthoDB" id="9784339at2"/>
<comment type="caution">
    <text evidence="11">The sequence shown here is derived from an EMBL/GenBank/DDBJ whole genome shotgun (WGS) entry which is preliminary data.</text>
</comment>
<dbReference type="EMBL" id="QKXQ01000042">
    <property type="protein sequence ID" value="REI00779.1"/>
    <property type="molecule type" value="Genomic_DNA"/>
</dbReference>
<dbReference type="InterPro" id="IPR050438">
    <property type="entry name" value="LMW_PTPase"/>
</dbReference>